<sequence length="121" mass="13691">MLKDTFFTFTTPETDGSLLKTTITLNPTHDIFKGHFPGRPVVPGVCMMQMIKEILENHLGKKLQLVKADNIKFLSFIDPDQHGQVGLEVKVNMVDGQIKTDAQLLNEETVFLKFKGVFKWA</sequence>
<feature type="domain" description="ApeI dehydratase-like" evidence="1">
    <location>
        <begin position="18"/>
        <end position="90"/>
    </location>
</feature>
<comment type="caution">
    <text evidence="2">The sequence shown here is derived from an EMBL/GenBank/DDBJ whole genome shotgun (WGS) entry which is preliminary data.</text>
</comment>
<evidence type="ECO:0000313" key="3">
    <source>
        <dbReference type="Proteomes" id="UP001589828"/>
    </source>
</evidence>
<proteinExistence type="predicted"/>
<accession>A0ABV6LGS4</accession>
<evidence type="ECO:0000259" key="1">
    <source>
        <dbReference type="Pfam" id="PF22818"/>
    </source>
</evidence>
<dbReference type="Proteomes" id="UP001589828">
    <property type="component" value="Unassembled WGS sequence"/>
</dbReference>
<dbReference type="Pfam" id="PF22818">
    <property type="entry name" value="ApeI-like"/>
    <property type="match status" value="1"/>
</dbReference>
<protein>
    <recommendedName>
        <fullName evidence="1">ApeI dehydratase-like domain-containing protein</fullName>
    </recommendedName>
</protein>
<dbReference type="InterPro" id="IPR029069">
    <property type="entry name" value="HotDog_dom_sf"/>
</dbReference>
<keyword evidence="3" id="KW-1185">Reference proteome</keyword>
<dbReference type="RefSeq" id="WP_377026378.1">
    <property type="nucleotide sequence ID" value="NZ_JBHLTS010000079.1"/>
</dbReference>
<dbReference type="EMBL" id="JBHLTS010000079">
    <property type="protein sequence ID" value="MFC0518666.1"/>
    <property type="molecule type" value="Genomic_DNA"/>
</dbReference>
<reference evidence="2 3" key="1">
    <citation type="submission" date="2024-09" db="EMBL/GenBank/DDBJ databases">
        <authorList>
            <person name="Sun Q."/>
            <person name="Mori K."/>
        </authorList>
    </citation>
    <scope>NUCLEOTIDE SEQUENCE [LARGE SCALE GENOMIC DNA]</scope>
    <source>
        <strain evidence="2 3">NCAIM B.02415</strain>
    </source>
</reference>
<dbReference type="InterPro" id="IPR054545">
    <property type="entry name" value="ApeI-like"/>
</dbReference>
<evidence type="ECO:0000313" key="2">
    <source>
        <dbReference type="EMBL" id="MFC0518666.1"/>
    </source>
</evidence>
<dbReference type="SUPFAM" id="SSF54637">
    <property type="entry name" value="Thioesterase/thiol ester dehydrase-isomerase"/>
    <property type="match status" value="1"/>
</dbReference>
<name>A0ABV6LGS4_9SPHI</name>
<gene>
    <name evidence="2" type="ORF">ACFFGT_30910</name>
</gene>
<organism evidence="2 3">
    <name type="scientific">Mucilaginibacter angelicae</name>
    <dbReference type="NCBI Taxonomy" id="869718"/>
    <lineage>
        <taxon>Bacteria</taxon>
        <taxon>Pseudomonadati</taxon>
        <taxon>Bacteroidota</taxon>
        <taxon>Sphingobacteriia</taxon>
        <taxon>Sphingobacteriales</taxon>
        <taxon>Sphingobacteriaceae</taxon>
        <taxon>Mucilaginibacter</taxon>
    </lineage>
</organism>
<dbReference type="Gene3D" id="3.10.129.10">
    <property type="entry name" value="Hotdog Thioesterase"/>
    <property type="match status" value="1"/>
</dbReference>